<feature type="compositionally biased region" description="Polar residues" evidence="3">
    <location>
        <begin position="185"/>
        <end position="212"/>
    </location>
</feature>
<dbReference type="PROSITE" id="PS00463">
    <property type="entry name" value="ZN2_CY6_FUNGAL_1"/>
    <property type="match status" value="1"/>
</dbReference>
<feature type="compositionally biased region" description="Low complexity" evidence="3">
    <location>
        <begin position="84"/>
        <end position="98"/>
    </location>
</feature>
<dbReference type="GO" id="GO:0008270">
    <property type="term" value="F:zinc ion binding"/>
    <property type="evidence" value="ECO:0007669"/>
    <property type="project" value="InterPro"/>
</dbReference>
<accession>A0A098E1X6</accession>
<dbReference type="SMART" id="SM00066">
    <property type="entry name" value="GAL4"/>
    <property type="match status" value="1"/>
</dbReference>
<dbReference type="VEuPathDB" id="FungiDB:FGRAMPH1_01G18275"/>
<evidence type="ECO:0000256" key="1">
    <source>
        <dbReference type="ARBA" id="ARBA00022723"/>
    </source>
</evidence>
<organism evidence="5 7">
    <name type="scientific">Gibberella zeae (strain ATCC MYA-4620 / CBS 123657 / FGSC 9075 / NRRL 31084 / PH-1)</name>
    <name type="common">Wheat head blight fungus</name>
    <name type="synonym">Fusarium graminearum</name>
    <dbReference type="NCBI Taxonomy" id="229533"/>
    <lineage>
        <taxon>Eukaryota</taxon>
        <taxon>Fungi</taxon>
        <taxon>Dikarya</taxon>
        <taxon>Ascomycota</taxon>
        <taxon>Pezizomycotina</taxon>
        <taxon>Sordariomycetes</taxon>
        <taxon>Hypocreomycetidae</taxon>
        <taxon>Hypocreales</taxon>
        <taxon>Nectriaceae</taxon>
        <taxon>Fusarium</taxon>
    </lineage>
</organism>
<evidence type="ECO:0000313" key="5">
    <source>
        <dbReference type="EMBL" id="CEF87108.1"/>
    </source>
</evidence>
<dbReference type="Proteomes" id="UP000070720">
    <property type="component" value="Chromosome 3"/>
</dbReference>
<dbReference type="InParanoid" id="A0A098E1X6"/>
<dbReference type="Pfam" id="PF00172">
    <property type="entry name" value="Zn_clus"/>
    <property type="match status" value="1"/>
</dbReference>
<dbReference type="InterPro" id="IPR001138">
    <property type="entry name" value="Zn2Cys6_DnaBD"/>
</dbReference>
<keyword evidence="1" id="KW-0479">Metal-binding</keyword>
<dbReference type="GO" id="GO:0006351">
    <property type="term" value="P:DNA-templated transcription"/>
    <property type="evidence" value="ECO:0007669"/>
    <property type="project" value="InterPro"/>
</dbReference>
<feature type="domain" description="Zn(2)-C6 fungal-type" evidence="4">
    <location>
        <begin position="130"/>
        <end position="159"/>
    </location>
</feature>
<reference evidence="6 7" key="2">
    <citation type="journal article" date="2010" name="Nature">
        <title>Comparative genomics reveals mobile pathogenicity chromosomes in Fusarium.</title>
        <authorList>
            <person name="Ma L.J."/>
            <person name="van der Does H.C."/>
            <person name="Borkovich K.A."/>
            <person name="Coleman J.J."/>
            <person name="Daboussi M.J."/>
            <person name="Di Pietro A."/>
            <person name="Dufresne M."/>
            <person name="Freitag M."/>
            <person name="Grabherr M."/>
            <person name="Henrissat B."/>
            <person name="Houterman P.M."/>
            <person name="Kang S."/>
            <person name="Shim W.B."/>
            <person name="Woloshuk C."/>
            <person name="Xie X."/>
            <person name="Xu J.R."/>
            <person name="Antoniw J."/>
            <person name="Baker S.E."/>
            <person name="Bluhm B.H."/>
            <person name="Breakspear A."/>
            <person name="Brown D.W."/>
            <person name="Butchko R.A."/>
            <person name="Chapman S."/>
            <person name="Coulson R."/>
            <person name="Coutinho P.M."/>
            <person name="Danchin E.G."/>
            <person name="Diener A."/>
            <person name="Gale L.R."/>
            <person name="Gardiner D.M."/>
            <person name="Goff S."/>
            <person name="Hammond-Kosack K.E."/>
            <person name="Hilburn K."/>
            <person name="Hua-Van A."/>
            <person name="Jonkers W."/>
            <person name="Kazan K."/>
            <person name="Kodira C.D."/>
            <person name="Koehrsen M."/>
            <person name="Kumar L."/>
            <person name="Lee Y.H."/>
            <person name="Li L."/>
            <person name="Manners J.M."/>
            <person name="Miranda-Saavedra D."/>
            <person name="Mukherjee M."/>
            <person name="Park G."/>
            <person name="Park J."/>
            <person name="Park S.Y."/>
            <person name="Proctor R.H."/>
            <person name="Regev A."/>
            <person name="Ruiz-Roldan M.C."/>
            <person name="Sain D."/>
            <person name="Sakthikumar S."/>
            <person name="Sykes S."/>
            <person name="Schwartz D.C."/>
            <person name="Turgeon B.G."/>
            <person name="Wapinski I."/>
            <person name="Yoder O."/>
            <person name="Young S."/>
            <person name="Zeng Q."/>
            <person name="Zhou S."/>
            <person name="Galagan J."/>
            <person name="Cuomo C.A."/>
            <person name="Kistler H.C."/>
            <person name="Rep M."/>
        </authorList>
    </citation>
    <scope>GENOME REANNOTATION</scope>
    <source>
        <strain evidence="7">ATCC MYA-4620 / CBS 123657 / FGSC 9075 / NRRL 31084 / PH-1</strain>
        <strain evidence="6">PH-1 / ATCC MYA-4620 / FGSC 9075 / NRRL 31084</strain>
    </source>
</reference>
<dbReference type="InterPro" id="IPR007219">
    <property type="entry name" value="XnlR_reg_dom"/>
</dbReference>
<evidence type="ECO:0000256" key="2">
    <source>
        <dbReference type="ARBA" id="ARBA00023242"/>
    </source>
</evidence>
<dbReference type="EnsemblFungi" id="CEF87108">
    <property type="protein sequence ID" value="CEF87108"/>
    <property type="gene ID" value="FGRRES_16506_M"/>
</dbReference>
<dbReference type="EMBL" id="HG970334">
    <property type="protein sequence ID" value="CEF87108.1"/>
    <property type="molecule type" value="Genomic_DNA"/>
</dbReference>
<reference evidence="6" key="4">
    <citation type="submission" date="2017-01" db="UniProtKB">
        <authorList>
            <consortium name="EnsemblFungi"/>
        </authorList>
    </citation>
    <scope>IDENTIFICATION</scope>
    <source>
        <strain evidence="6">PH-1 / ATCC MYA-4620 / FGSC 9075 / NRRL 31084</strain>
    </source>
</reference>
<reference evidence="6 7" key="1">
    <citation type="journal article" date="2007" name="Science">
        <title>The Fusarium graminearum genome reveals a link between localized polymorphism and pathogen specialization.</title>
        <authorList>
            <person name="Cuomo C.A."/>
            <person name="Gueldener U."/>
            <person name="Xu J.-R."/>
            <person name="Trail F."/>
            <person name="Turgeon B.G."/>
            <person name="Di Pietro A."/>
            <person name="Walton J.D."/>
            <person name="Ma L.-J."/>
            <person name="Baker S.E."/>
            <person name="Rep M."/>
            <person name="Adam G."/>
            <person name="Antoniw J."/>
            <person name="Baldwin T."/>
            <person name="Calvo S.E."/>
            <person name="Chang Y.-L."/>
            <person name="DeCaprio D."/>
            <person name="Gale L.R."/>
            <person name="Gnerre S."/>
            <person name="Goswami R.S."/>
            <person name="Hammond-Kosack K."/>
            <person name="Harris L.J."/>
            <person name="Hilburn K."/>
            <person name="Kennell J.C."/>
            <person name="Kroken S."/>
            <person name="Magnuson J.K."/>
            <person name="Mannhaupt G."/>
            <person name="Mauceli E.W."/>
            <person name="Mewes H.-W."/>
            <person name="Mitterbauer R."/>
            <person name="Muehlbauer G."/>
            <person name="Muensterkoetter M."/>
            <person name="Nelson D."/>
            <person name="O'Donnell K."/>
            <person name="Ouellet T."/>
            <person name="Qi W."/>
            <person name="Quesneville H."/>
            <person name="Roncero M.I.G."/>
            <person name="Seong K.-Y."/>
            <person name="Tetko I.V."/>
            <person name="Urban M."/>
            <person name="Waalwijk C."/>
            <person name="Ward T.J."/>
            <person name="Yao J."/>
            <person name="Birren B.W."/>
            <person name="Kistler H.C."/>
        </authorList>
    </citation>
    <scope>NUCLEOTIDE SEQUENCE [LARGE SCALE GENOMIC DNA]</scope>
    <source>
        <strain evidence="7">ATCC MYA-4620 / CBS 123657 / FGSC 9075 / NRRL 31084 / PH-1</strain>
        <strain evidence="6">PH-1 / ATCC MYA-4620 / FGSC 9075 / NRRL 31084</strain>
    </source>
</reference>
<dbReference type="GO" id="GO:0000981">
    <property type="term" value="F:DNA-binding transcription factor activity, RNA polymerase II-specific"/>
    <property type="evidence" value="ECO:0007669"/>
    <property type="project" value="InterPro"/>
</dbReference>
<reference evidence="5 7" key="3">
    <citation type="journal article" date="2015" name="BMC Genomics">
        <title>The completed genome sequence of the pathogenic ascomycete fungus Fusarium graminearum.</title>
        <authorList>
            <person name="King R."/>
            <person name="Urban M."/>
            <person name="Hammond-Kosack M.C."/>
            <person name="Hassani-Pak K."/>
            <person name="Hammond-Kosack K.E."/>
        </authorList>
    </citation>
    <scope>NUCLEOTIDE SEQUENCE [LARGE SCALE GENOMIC DNA]</scope>
    <source>
        <strain evidence="7">ATCC MYA-4620 / CBS 123657 / FGSC 9075 / NRRL 31084 / PH-1</strain>
        <strain evidence="5">PH-1</strain>
    </source>
</reference>
<proteinExistence type="predicted"/>
<keyword evidence="7" id="KW-1185">Reference proteome</keyword>
<evidence type="ECO:0000313" key="6">
    <source>
        <dbReference type="EnsemblFungi" id="CEF87108"/>
    </source>
</evidence>
<dbReference type="AlphaFoldDB" id="A0A098E1X6"/>
<dbReference type="eggNOG" id="ENOG502RF8N">
    <property type="taxonomic scope" value="Eukaryota"/>
</dbReference>
<dbReference type="GO" id="GO:0003677">
    <property type="term" value="F:DNA binding"/>
    <property type="evidence" value="ECO:0007669"/>
    <property type="project" value="InterPro"/>
</dbReference>
<dbReference type="CDD" id="cd12148">
    <property type="entry name" value="fungal_TF_MHR"/>
    <property type="match status" value="1"/>
</dbReference>
<accession>A0A0E0SKZ5</accession>
<dbReference type="InterPro" id="IPR036864">
    <property type="entry name" value="Zn2-C6_fun-type_DNA-bd_sf"/>
</dbReference>
<sequence length="734" mass="82034">MYTCTSNTPLLSVSTTSISFDMSTNTSRTHASSSSPPSFYSTPPYALYSYTNKKAPRSWPSPTMSSLNSFQQAILNNSREDAFSGPEELSSNSNSPSSTAFTTDGRNSPSGSISATTEAGRLSVTSVSAACLACRSKHLKCDGVNPCSRCVTSGSECVYVASRRGYKGPRRNNTNRVTKRPSPSPGRSQTPSLNGDGSMSLRSTHSPFPVSIQSPPLGTDSTFWTPYIGDDTWSSPLPTPFVDPALATSNSMETDMSFFQPYGAADQSNDMFNLFPNQHHESIPTQATIPTFAERFIDYFYNHFHAAHPFVLPRATLFSIAHETELEPVIATMRWIGSLYIPACPHRGQLFQEAHRLVYKHDRRKDGFLVQALLLLLICLDGQGLQEKAREILSEVERIAIEIGLNTISFANIHGRGILVMEESWRRTWWELFVTDGLIAGIHKKTNFPLFDFMSDVALPCEEYQYLSEPRHLEDMDDSGIYGLNREFSSFTYRIKSAQILGKLLRSRPTTGPDDEALGHIEALLTDWRRSLPQSKKDGLYQSGRLDEMMFQAYMIAHITSILLHQPYSQLNLPSSQLADPSTLNGSHNSLDAHTKYTIYSATEISKLLTHRVSLLSHTHFLNYAVRMSSAIHLTKWALPLAPQEGSHNNIRRFIRLNNTVFSRMSPIWSAAEREGRSVKSMAQDIYQGKKRQQLMPHVWYNISHEAAMEIIAVDEAIMQEFESISSTPGMLGQ</sequence>
<dbReference type="PROSITE" id="PS50048">
    <property type="entry name" value="ZN2_CY6_FUNGAL_2"/>
    <property type="match status" value="1"/>
</dbReference>
<evidence type="ECO:0000256" key="3">
    <source>
        <dbReference type="SAM" id="MobiDB-lite"/>
    </source>
</evidence>
<keyword evidence="2" id="KW-0539">Nucleus</keyword>
<gene>
    <name evidence="6" type="primary">FG05588.1</name>
    <name evidence="5" type="ORF">FGRAMPH1_01T18275</name>
</gene>
<protein>
    <submittedName>
        <fullName evidence="5">Chromosome 3, complete genome</fullName>
    </submittedName>
</protein>
<dbReference type="Gene3D" id="4.10.240.10">
    <property type="entry name" value="Zn(2)-C6 fungal-type DNA-binding domain"/>
    <property type="match status" value="1"/>
</dbReference>
<feature type="region of interest" description="Disordered" evidence="3">
    <location>
        <begin position="166"/>
        <end position="212"/>
    </location>
</feature>
<dbReference type="PANTHER" id="PTHR47431:SF1">
    <property type="entry name" value="ZN(II)2CYS6 TRANSCRIPTION FACTOR (EUROFUNG)"/>
    <property type="match status" value="1"/>
</dbReference>
<name>A0A098E1X6_GIBZE</name>
<evidence type="ECO:0000259" key="4">
    <source>
        <dbReference type="PROSITE" id="PS50048"/>
    </source>
</evidence>
<dbReference type="PANTHER" id="PTHR47431">
    <property type="entry name" value="ZN(II)2CYS6 TRANSCRIPTION FACTOR (EUROFUNG)-RELATED"/>
    <property type="match status" value="1"/>
</dbReference>
<feature type="region of interest" description="Disordered" evidence="3">
    <location>
        <begin position="81"/>
        <end position="119"/>
    </location>
</feature>
<evidence type="ECO:0000313" key="7">
    <source>
        <dbReference type="Proteomes" id="UP000070720"/>
    </source>
</evidence>
<dbReference type="CDD" id="cd00067">
    <property type="entry name" value="GAL4"/>
    <property type="match status" value="1"/>
</dbReference>
<dbReference type="Pfam" id="PF04082">
    <property type="entry name" value="Fungal_trans"/>
    <property type="match status" value="1"/>
</dbReference>
<dbReference type="SUPFAM" id="SSF57701">
    <property type="entry name" value="Zn2/Cys6 DNA-binding domain"/>
    <property type="match status" value="1"/>
</dbReference>
<feature type="compositionally biased region" description="Polar residues" evidence="3">
    <location>
        <begin position="99"/>
        <end position="119"/>
    </location>
</feature>